<evidence type="ECO:0000313" key="2">
    <source>
        <dbReference type="Proteomes" id="UP001165460"/>
    </source>
</evidence>
<reference evidence="1" key="1">
    <citation type="submission" date="2022-03" db="EMBL/GenBank/DDBJ databases">
        <authorList>
            <person name="Woo C.Y."/>
        </authorList>
    </citation>
    <scope>NUCLEOTIDE SEQUENCE</scope>
    <source>
        <strain evidence="1">CYS-01</strain>
    </source>
</reference>
<evidence type="ECO:0000313" key="1">
    <source>
        <dbReference type="EMBL" id="MCJ0741229.1"/>
    </source>
</evidence>
<dbReference type="RefSeq" id="WP_243357615.1">
    <property type="nucleotide sequence ID" value="NZ_JALGBH010000001.1"/>
</dbReference>
<comment type="caution">
    <text evidence="1">The sequence shown here is derived from an EMBL/GenBank/DDBJ whole genome shotgun (WGS) entry which is preliminary data.</text>
</comment>
<dbReference type="Pfam" id="PF14114">
    <property type="entry name" value="DUF4286"/>
    <property type="match status" value="1"/>
</dbReference>
<gene>
    <name evidence="1" type="ORF">MMF97_00820</name>
</gene>
<accession>A0ABS9ZRL4</accession>
<organism evidence="1 2">
    <name type="scientific">Pedobacter montanisoli</name>
    <dbReference type="NCBI Taxonomy" id="2923277"/>
    <lineage>
        <taxon>Bacteria</taxon>
        <taxon>Pseudomonadati</taxon>
        <taxon>Bacteroidota</taxon>
        <taxon>Sphingobacteriia</taxon>
        <taxon>Sphingobacteriales</taxon>
        <taxon>Sphingobacteriaceae</taxon>
        <taxon>Pedobacter</taxon>
    </lineage>
</organism>
<sequence length="100" mass="11773">MYLYNITVIVETDSAFDFLQWVNANFVDKIMQTECFVSNRFLKIVDSPNDGVSYCLQFIAETLENYSDFKENHEQTLLAQLYTQFDQKLVTFSTLMEFLP</sequence>
<dbReference type="Proteomes" id="UP001165460">
    <property type="component" value="Unassembled WGS sequence"/>
</dbReference>
<keyword evidence="2" id="KW-1185">Reference proteome</keyword>
<name>A0ABS9ZRL4_9SPHI</name>
<protein>
    <submittedName>
        <fullName evidence="1">DUF4286 family protein</fullName>
    </submittedName>
</protein>
<dbReference type="InterPro" id="IPR025563">
    <property type="entry name" value="DUF4286"/>
</dbReference>
<dbReference type="EMBL" id="JALGBH010000001">
    <property type="protein sequence ID" value="MCJ0741229.1"/>
    <property type="molecule type" value="Genomic_DNA"/>
</dbReference>
<proteinExistence type="predicted"/>